<keyword evidence="3" id="KW-0472">Membrane</keyword>
<dbReference type="PANTHER" id="PTHR37313:SF2">
    <property type="entry name" value="UPF0749 PROTEIN YLXX"/>
    <property type="match status" value="1"/>
</dbReference>
<dbReference type="Proteomes" id="UP000557772">
    <property type="component" value="Unassembled WGS sequence"/>
</dbReference>
<evidence type="ECO:0000256" key="2">
    <source>
        <dbReference type="SAM" id="MobiDB-lite"/>
    </source>
</evidence>
<feature type="compositionally biased region" description="Basic and acidic residues" evidence="2">
    <location>
        <begin position="7"/>
        <end position="21"/>
    </location>
</feature>
<feature type="region of interest" description="Disordered" evidence="2">
    <location>
        <begin position="1"/>
        <end position="32"/>
    </location>
</feature>
<protein>
    <submittedName>
        <fullName evidence="4">DUF881 domain-containing protein</fullName>
    </submittedName>
</protein>
<dbReference type="PANTHER" id="PTHR37313">
    <property type="entry name" value="UPF0749 PROTEIN RV1825"/>
    <property type="match status" value="1"/>
</dbReference>
<evidence type="ECO:0000256" key="3">
    <source>
        <dbReference type="SAM" id="Phobius"/>
    </source>
</evidence>
<dbReference type="Gene3D" id="3.30.70.1880">
    <property type="entry name" value="Protein of unknown function DUF881"/>
    <property type="match status" value="1"/>
</dbReference>
<organism evidence="4 5">
    <name type="scientific">Flexivirga aerilata</name>
    <dbReference type="NCBI Taxonomy" id="1656889"/>
    <lineage>
        <taxon>Bacteria</taxon>
        <taxon>Bacillati</taxon>
        <taxon>Actinomycetota</taxon>
        <taxon>Actinomycetes</taxon>
        <taxon>Micrococcales</taxon>
        <taxon>Dermacoccaceae</taxon>
        <taxon>Flexivirga</taxon>
    </lineage>
</organism>
<keyword evidence="3" id="KW-1133">Transmembrane helix</keyword>
<dbReference type="GO" id="GO:0005886">
    <property type="term" value="C:plasma membrane"/>
    <property type="evidence" value="ECO:0007669"/>
    <property type="project" value="TreeGrafter"/>
</dbReference>
<comment type="similarity">
    <text evidence="1">Belongs to the UPF0749 family.</text>
</comment>
<evidence type="ECO:0000313" key="5">
    <source>
        <dbReference type="Proteomes" id="UP000557772"/>
    </source>
</evidence>
<name>A0A849ANC9_9MICO</name>
<dbReference type="AlphaFoldDB" id="A0A849ANC9"/>
<evidence type="ECO:0000313" key="4">
    <source>
        <dbReference type="EMBL" id="NNG40901.1"/>
    </source>
</evidence>
<dbReference type="EMBL" id="JABENB010000003">
    <property type="protein sequence ID" value="NNG40901.1"/>
    <property type="molecule type" value="Genomic_DNA"/>
</dbReference>
<gene>
    <name evidence="4" type="ORF">HJ588_16710</name>
</gene>
<proteinExistence type="inferred from homology"/>
<accession>A0A849ANC9</accession>
<comment type="caution">
    <text evidence="4">The sequence shown here is derived from an EMBL/GenBank/DDBJ whole genome shotgun (WGS) entry which is preliminary data.</text>
</comment>
<feature type="transmembrane region" description="Helical" evidence="3">
    <location>
        <begin position="52"/>
        <end position="71"/>
    </location>
</feature>
<sequence>MSDDRGEDTNAVRPADEDRGKAVSPPAEAEAESVRTGWSRLWRAARPRATKANALITVLALLLGIAMVAQVRETRSSGLENLRQDDLVALLDSVNQQSIKLGQEADKLTTTRDRLRSGGGDQAALQAATERLQTLGILAGTLPATGPGIRLTIEDPGKSVKSSDILNAVEELRDAGAEAIQLNDVRIVADSWFGTGTNGRMVADGKPLTPPYVLTAIGDSHTMATAMAIPGGVVDALKQLGATPTVTSVQSASVTALRAESTPRYAQPSSQ</sequence>
<dbReference type="InterPro" id="IPR010273">
    <property type="entry name" value="DUF881"/>
</dbReference>
<keyword evidence="5" id="KW-1185">Reference proteome</keyword>
<evidence type="ECO:0000256" key="1">
    <source>
        <dbReference type="ARBA" id="ARBA00009108"/>
    </source>
</evidence>
<keyword evidence="3" id="KW-0812">Transmembrane</keyword>
<reference evidence="4 5" key="1">
    <citation type="submission" date="2020-05" db="EMBL/GenBank/DDBJ databases">
        <title>Flexivirga sp. ID2601S isolated from air conditioner.</title>
        <authorList>
            <person name="Kim D.H."/>
        </authorList>
    </citation>
    <scope>NUCLEOTIDE SEQUENCE [LARGE SCALE GENOMIC DNA]</scope>
    <source>
        <strain evidence="4 5">ID2601S</strain>
    </source>
</reference>
<dbReference type="Pfam" id="PF05949">
    <property type="entry name" value="DUF881"/>
    <property type="match status" value="1"/>
</dbReference>